<feature type="region of interest" description="Disordered" evidence="1">
    <location>
        <begin position="449"/>
        <end position="470"/>
    </location>
</feature>
<feature type="compositionally biased region" description="Low complexity" evidence="1">
    <location>
        <begin position="812"/>
        <end position="827"/>
    </location>
</feature>
<feature type="region of interest" description="Disordered" evidence="1">
    <location>
        <begin position="80"/>
        <end position="392"/>
    </location>
</feature>
<feature type="compositionally biased region" description="Low complexity" evidence="1">
    <location>
        <begin position="151"/>
        <end position="174"/>
    </location>
</feature>
<feature type="compositionally biased region" description="Basic and acidic residues" evidence="1">
    <location>
        <begin position="980"/>
        <end position="1006"/>
    </location>
</feature>
<gene>
    <name evidence="2" type="primary">SKN7_3</name>
    <name evidence="2" type="ORF">C6P40_002617</name>
</gene>
<feature type="region of interest" description="Disordered" evidence="1">
    <location>
        <begin position="557"/>
        <end position="599"/>
    </location>
</feature>
<feature type="region of interest" description="Disordered" evidence="1">
    <location>
        <begin position="973"/>
        <end position="1006"/>
    </location>
</feature>
<accession>A0A9P6WHI2</accession>
<comment type="caution">
    <text evidence="2">The sequence shown here is derived from an EMBL/GenBank/DDBJ whole genome shotgun (WGS) entry which is preliminary data.</text>
</comment>
<feature type="region of interest" description="Disordered" evidence="1">
    <location>
        <begin position="522"/>
        <end position="542"/>
    </location>
</feature>
<feature type="compositionally biased region" description="Low complexity" evidence="1">
    <location>
        <begin position="181"/>
        <end position="205"/>
    </location>
</feature>
<proteinExistence type="predicted"/>
<feature type="compositionally biased region" description="Basic and acidic residues" evidence="1">
    <location>
        <begin position="586"/>
        <end position="599"/>
    </location>
</feature>
<feature type="region of interest" description="Disordered" evidence="1">
    <location>
        <begin position="635"/>
        <end position="657"/>
    </location>
</feature>
<evidence type="ECO:0000313" key="3">
    <source>
        <dbReference type="Proteomes" id="UP000697127"/>
    </source>
</evidence>
<feature type="compositionally biased region" description="Polar residues" evidence="1">
    <location>
        <begin position="346"/>
        <end position="355"/>
    </location>
</feature>
<feature type="compositionally biased region" description="Low complexity" evidence="1">
    <location>
        <begin position="638"/>
        <end position="656"/>
    </location>
</feature>
<reference evidence="2" key="1">
    <citation type="submission" date="2020-11" db="EMBL/GenBank/DDBJ databases">
        <title>Kefir isolates.</title>
        <authorList>
            <person name="Marcisauskas S."/>
            <person name="Kim Y."/>
            <person name="Blasche S."/>
        </authorList>
    </citation>
    <scope>NUCLEOTIDE SEQUENCE</scope>
    <source>
        <strain evidence="2">Olga-1</strain>
    </source>
</reference>
<protein>
    <submittedName>
        <fullName evidence="2">Kinase-regulated stress-responsive transcription factor skn7</fullName>
    </submittedName>
</protein>
<feature type="compositionally biased region" description="Polar residues" evidence="1">
    <location>
        <begin position="258"/>
        <end position="307"/>
    </location>
</feature>
<keyword evidence="2" id="KW-0808">Transferase</keyword>
<dbReference type="AlphaFoldDB" id="A0A9P6WHI2"/>
<feature type="compositionally biased region" description="Low complexity" evidence="1">
    <location>
        <begin position="211"/>
        <end position="257"/>
    </location>
</feature>
<dbReference type="EMBL" id="PUHW01000291">
    <property type="protein sequence ID" value="KAG0687246.1"/>
    <property type="molecule type" value="Genomic_DNA"/>
</dbReference>
<dbReference type="Proteomes" id="UP000697127">
    <property type="component" value="Unassembled WGS sequence"/>
</dbReference>
<organism evidence="2 3">
    <name type="scientific">Pichia californica</name>
    <dbReference type="NCBI Taxonomy" id="460514"/>
    <lineage>
        <taxon>Eukaryota</taxon>
        <taxon>Fungi</taxon>
        <taxon>Dikarya</taxon>
        <taxon>Ascomycota</taxon>
        <taxon>Saccharomycotina</taxon>
        <taxon>Pichiomycetes</taxon>
        <taxon>Pichiales</taxon>
        <taxon>Pichiaceae</taxon>
        <taxon>Pichia</taxon>
    </lineage>
</organism>
<keyword evidence="3" id="KW-1185">Reference proteome</keyword>
<feature type="compositionally biased region" description="Low complexity" evidence="1">
    <location>
        <begin position="308"/>
        <end position="345"/>
    </location>
</feature>
<sequence length="1127" mass="127959">MASANSATQHQLEHLIPRTSTVSEMVDNIDDRFIRKPKQKPAYVTNLKRNSRSFNDAYQVSSNQYQYQYQYQHQQQQQLQQQQQQQQQQQPQQQSHHHQNQYPQQFNGYPQQYNGYQQQQQKQQQQQQQYPPQQQQYYPQKSQRRKMDTRQNSSSKSQYMQQQQYGQQQFQQKPYSHRQQQRSYYQQQQKQQQQQPQVPYQTQPQRPHPYQPQQYQQQKYQQQQNSYLQQQRSYPQYQVQKQPSYPQQQKSYPPNSSAFYSNPQAPSTTLHVSAQQQSSSTLHIPQRSANRQYSQLPNRSPNRSPVGNTANIYASNSNSNANLKESHSQVSINASQSQSQSSNVIPANNINNYTRTQTPGKSSPSTTTTTTTSDSSTSISRTPVKQSSSNSKNINIVSPLTDISSAEDLDSSVIPLQAQFQGMELNLKQKEHQKPQMIQQIENSFESHPIDTTEQQQQQQQQHSAYPNHPVLPQQKREQHIKNTQKSEYNSAALAARAAVKNPGVSRVQTIKKSTVPVVTPTQLKSSASTTGSSSSSAKPTFETKKGGFFKKIFSRSKSTKQLSTPPSTASTEKSSLPSTLPAAQRRPESTDSKKESRFSLRRLSLIRTSSRSSNVSRSSSIDLVRIGEPKVLNKKGNNSVRSSLNNSSKTSLHNSITKPTIEASENISTPKLDNITNSGMRIFTPVNETVETNSSFNTLSNTDLPASNLTISNSKLSPFNSTDSNGMYDYLNDLKSHVGVTSESAKHSLVGIKSDNNSFYSANEQTINSPNPNLNYISNSTFNSNATTNENASNRIIKEKTSNNQLKKISTTATQESQTTQGTTHTTHTDISNISELSHSLDVDHSLLSISKIDSKVLNNVGHDREVVELGYLSTVAGLGETSFFNSALSKSNTNKSGKSVNDNESSNVSTTTEVDNDGVLKLGLPSKTIKRKPSWNSLKAKEEKKGLITKLGRKIPFVKLREKFDFSFDEYDDESSDEDYKNKNILDDDLKDDSYSNKDEEENHGLNYDNEFFQGLKNKHVLPSNYEPKHKEIGTLKSCIKDEDDYEHLLHGKNIDVDFVDDVTYGVTFGNDTYDRYNPDMKKVYVMMTYYPREIRAIRIELNEFKKNEMIVNEESRQFTHTFAV</sequence>
<feature type="compositionally biased region" description="Low complexity" evidence="1">
    <location>
        <begin position="80"/>
        <end position="140"/>
    </location>
</feature>
<name>A0A9P6WHI2_9ASCO</name>
<evidence type="ECO:0000313" key="2">
    <source>
        <dbReference type="EMBL" id="KAG0687246.1"/>
    </source>
</evidence>
<feature type="compositionally biased region" description="Low complexity" evidence="1">
    <location>
        <begin position="356"/>
        <end position="392"/>
    </location>
</feature>
<evidence type="ECO:0000256" key="1">
    <source>
        <dbReference type="SAM" id="MobiDB-lite"/>
    </source>
</evidence>
<dbReference type="GO" id="GO:0016301">
    <property type="term" value="F:kinase activity"/>
    <property type="evidence" value="ECO:0007669"/>
    <property type="project" value="UniProtKB-KW"/>
</dbReference>
<feature type="region of interest" description="Disordered" evidence="1">
    <location>
        <begin position="891"/>
        <end position="915"/>
    </location>
</feature>
<feature type="compositionally biased region" description="Polar residues" evidence="1">
    <location>
        <begin position="562"/>
        <end position="579"/>
    </location>
</feature>
<keyword evidence="2" id="KW-0418">Kinase</keyword>
<feature type="compositionally biased region" description="Low complexity" evidence="1">
    <location>
        <begin position="526"/>
        <end position="541"/>
    </location>
</feature>
<feature type="region of interest" description="Disordered" evidence="1">
    <location>
        <begin position="800"/>
        <end position="829"/>
    </location>
</feature>